<feature type="transmembrane region" description="Helical" evidence="8">
    <location>
        <begin position="408"/>
        <end position="431"/>
    </location>
</feature>
<feature type="transmembrane region" description="Helical" evidence="8">
    <location>
        <begin position="521"/>
        <end position="543"/>
    </location>
</feature>
<dbReference type="GO" id="GO:0022857">
    <property type="term" value="F:transmembrane transporter activity"/>
    <property type="evidence" value="ECO:0007669"/>
    <property type="project" value="InterPro"/>
</dbReference>
<feature type="transmembrane region" description="Helical" evidence="8">
    <location>
        <begin position="183"/>
        <end position="201"/>
    </location>
</feature>
<evidence type="ECO:0000313" key="11">
    <source>
        <dbReference type="Proteomes" id="UP001412239"/>
    </source>
</evidence>
<dbReference type="Pfam" id="PF07690">
    <property type="entry name" value="MFS_1"/>
    <property type="match status" value="1"/>
</dbReference>
<feature type="transmembrane region" description="Helical" evidence="8">
    <location>
        <begin position="251"/>
        <end position="269"/>
    </location>
</feature>
<comment type="similarity">
    <text evidence="7">Belongs to the major facilitator superfamily. DHA1 family. Polyamines/proton antiporter (TC 2.A.1.2.16) subfamily.</text>
</comment>
<gene>
    <name evidence="10" type="ORF">GSTUAT00005483001</name>
</gene>
<accession>A0A292PRY6</accession>
<sequence length="641" mass="71371">MTKIHIPGFEITPAPPGARFLEDSLDIGDEFTSERIMSAWSFIPLADEGNYSRGYLGVSGTMNLNTPLPTDIAHLSSEQFRSGNWSFNRRPGTQYQRQTIYSEEGFEYKLRPLSFQLQPERASALTRAFSAVSRISKGLSGDYGPPRTIEDLENVLDTDYEVKWDGPQDPKNPLNWSLPRKTGILFLISMQYLMVVFYVTSYLSGTRGMMEEFDIPQKTSVSLGLTMYQIGVALGPLLLAPMSELFGRRPIYQISMGLFCIFLLPACFAKNLETILASRFFAAFVGSVTFSNSLGSLGDLFSGKGKALAFNIFMIAPLEGPVIGPLLGGFIYEQLGWKYLNYLTLIFSTALVIVGYFVPETYTPVLMRRKAAMLRKTKKDENYMSRYCYKVGEGDMLTLVKLNMKRPLLMLFTEPICVFWALYIGVQYGILYLNFTAYPIVFQEIRGWAPGIAGLSFLGLGLGIIIALCMEPLNNKLVSLHKPDPETSLPTPESRILIVCLAGILSPVSLFMFAWTCSPTSIHPIWSILSGVPFGISNTLIFIHGNAYLMSSYDLFAASCLAGCAVFRNVLCGVLPLVGPKLFQDLGANMAMTVVGILAATLAPIPWGFYKWGKFIRERSPILINIQAEKEHRERQFAVDS</sequence>
<keyword evidence="11" id="KW-1185">Reference proteome</keyword>
<evidence type="ECO:0000256" key="4">
    <source>
        <dbReference type="ARBA" id="ARBA00022692"/>
    </source>
</evidence>
<keyword evidence="2" id="KW-0813">Transport</keyword>
<dbReference type="PROSITE" id="PS50850">
    <property type="entry name" value="MFS"/>
    <property type="match status" value="1"/>
</dbReference>
<dbReference type="InterPro" id="IPR036259">
    <property type="entry name" value="MFS_trans_sf"/>
</dbReference>
<evidence type="ECO:0000256" key="7">
    <source>
        <dbReference type="ARBA" id="ARBA00038459"/>
    </source>
</evidence>
<dbReference type="GO" id="GO:0042908">
    <property type="term" value="P:xenobiotic transport"/>
    <property type="evidence" value="ECO:0007669"/>
    <property type="project" value="UniProtKB-ARBA"/>
</dbReference>
<keyword evidence="4 8" id="KW-0812">Transmembrane</keyword>
<dbReference type="SUPFAM" id="SSF103473">
    <property type="entry name" value="MFS general substrate transporter"/>
    <property type="match status" value="1"/>
</dbReference>
<keyword evidence="6 8" id="KW-0472">Membrane</keyword>
<dbReference type="Proteomes" id="UP001412239">
    <property type="component" value="Unassembled WGS sequence"/>
</dbReference>
<feature type="transmembrane region" description="Helical" evidence="8">
    <location>
        <begin position="307"/>
        <end position="327"/>
    </location>
</feature>
<dbReference type="PANTHER" id="PTHR23502">
    <property type="entry name" value="MAJOR FACILITATOR SUPERFAMILY"/>
    <property type="match status" value="1"/>
</dbReference>
<dbReference type="InterPro" id="IPR011701">
    <property type="entry name" value="MFS"/>
</dbReference>
<evidence type="ECO:0000256" key="1">
    <source>
        <dbReference type="ARBA" id="ARBA00004651"/>
    </source>
</evidence>
<dbReference type="InterPro" id="IPR005829">
    <property type="entry name" value="Sugar_transporter_CS"/>
</dbReference>
<comment type="subcellular location">
    <subcellularLocation>
        <location evidence="1">Cell membrane</location>
        <topology evidence="1">Multi-pass membrane protein</topology>
    </subcellularLocation>
</comment>
<dbReference type="PANTHER" id="PTHR23502:SF186">
    <property type="entry name" value="MAJOR FACILITATOR SUPERFAMILY (MFS) PROFILE DOMAIN-CONTAINING PROTEIN"/>
    <property type="match status" value="1"/>
</dbReference>
<name>A0A292PRY6_9PEZI</name>
<reference evidence="10" key="1">
    <citation type="submission" date="2015-10" db="EMBL/GenBank/DDBJ databases">
        <authorList>
            <person name="Regsiter A."/>
            <person name="william w."/>
        </authorList>
    </citation>
    <scope>NUCLEOTIDE SEQUENCE</scope>
    <source>
        <strain evidence="10">Montdore</strain>
    </source>
</reference>
<dbReference type="EMBL" id="LN891048">
    <property type="protein sequence ID" value="CUS10402.1"/>
    <property type="molecule type" value="Genomic_DNA"/>
</dbReference>
<protein>
    <recommendedName>
        <fullName evidence="9">Major facilitator superfamily (MFS) profile domain-containing protein</fullName>
    </recommendedName>
</protein>
<feature type="transmembrane region" description="Helical" evidence="8">
    <location>
        <begin position="221"/>
        <end position="239"/>
    </location>
</feature>
<evidence type="ECO:0000256" key="8">
    <source>
        <dbReference type="SAM" id="Phobius"/>
    </source>
</evidence>
<feature type="transmembrane region" description="Helical" evidence="8">
    <location>
        <begin position="275"/>
        <end position="295"/>
    </location>
</feature>
<dbReference type="AlphaFoldDB" id="A0A292PRY6"/>
<dbReference type="InterPro" id="IPR020846">
    <property type="entry name" value="MFS_dom"/>
</dbReference>
<feature type="transmembrane region" description="Helical" evidence="8">
    <location>
        <begin position="339"/>
        <end position="359"/>
    </location>
</feature>
<dbReference type="GO" id="GO:0005886">
    <property type="term" value="C:plasma membrane"/>
    <property type="evidence" value="ECO:0007669"/>
    <property type="project" value="UniProtKB-SubCell"/>
</dbReference>
<dbReference type="GO" id="GO:0140115">
    <property type="term" value="P:export across plasma membrane"/>
    <property type="evidence" value="ECO:0007669"/>
    <property type="project" value="UniProtKB-ARBA"/>
</dbReference>
<evidence type="ECO:0000256" key="5">
    <source>
        <dbReference type="ARBA" id="ARBA00022989"/>
    </source>
</evidence>
<keyword evidence="5 8" id="KW-1133">Transmembrane helix</keyword>
<evidence type="ECO:0000256" key="2">
    <source>
        <dbReference type="ARBA" id="ARBA00022448"/>
    </source>
</evidence>
<organism evidence="10 11">
    <name type="scientific">Tuber aestivum</name>
    <name type="common">summer truffle</name>
    <dbReference type="NCBI Taxonomy" id="59557"/>
    <lineage>
        <taxon>Eukaryota</taxon>
        <taxon>Fungi</taxon>
        <taxon>Dikarya</taxon>
        <taxon>Ascomycota</taxon>
        <taxon>Pezizomycotina</taxon>
        <taxon>Pezizomycetes</taxon>
        <taxon>Pezizales</taxon>
        <taxon>Tuberaceae</taxon>
        <taxon>Tuber</taxon>
    </lineage>
</organism>
<evidence type="ECO:0000256" key="6">
    <source>
        <dbReference type="ARBA" id="ARBA00023136"/>
    </source>
</evidence>
<evidence type="ECO:0000256" key="3">
    <source>
        <dbReference type="ARBA" id="ARBA00022475"/>
    </source>
</evidence>
<dbReference type="PROSITE" id="PS00216">
    <property type="entry name" value="SUGAR_TRANSPORT_1"/>
    <property type="match status" value="1"/>
</dbReference>
<evidence type="ECO:0000313" key="10">
    <source>
        <dbReference type="EMBL" id="CUS10402.1"/>
    </source>
</evidence>
<proteinExistence type="inferred from homology"/>
<keyword evidence="3" id="KW-1003">Cell membrane</keyword>
<dbReference type="Gene3D" id="1.20.1250.20">
    <property type="entry name" value="MFS general substrate transporter like domains"/>
    <property type="match status" value="1"/>
</dbReference>
<evidence type="ECO:0000259" key="9">
    <source>
        <dbReference type="PROSITE" id="PS50850"/>
    </source>
</evidence>
<feature type="transmembrane region" description="Helical" evidence="8">
    <location>
        <begin position="451"/>
        <end position="473"/>
    </location>
</feature>
<feature type="domain" description="Major facilitator superfamily (MFS) profile" evidence="9">
    <location>
        <begin position="184"/>
        <end position="641"/>
    </location>
</feature>
<feature type="transmembrane region" description="Helical" evidence="8">
    <location>
        <begin position="494"/>
        <end position="515"/>
    </location>
</feature>
<feature type="transmembrane region" description="Helical" evidence="8">
    <location>
        <begin position="590"/>
        <end position="610"/>
    </location>
</feature>